<organism evidence="12 13">
    <name type="scientific">Nesidiocoris tenuis</name>
    <dbReference type="NCBI Taxonomy" id="355587"/>
    <lineage>
        <taxon>Eukaryota</taxon>
        <taxon>Metazoa</taxon>
        <taxon>Ecdysozoa</taxon>
        <taxon>Arthropoda</taxon>
        <taxon>Hexapoda</taxon>
        <taxon>Insecta</taxon>
        <taxon>Pterygota</taxon>
        <taxon>Neoptera</taxon>
        <taxon>Paraneoptera</taxon>
        <taxon>Hemiptera</taxon>
        <taxon>Heteroptera</taxon>
        <taxon>Panheteroptera</taxon>
        <taxon>Cimicomorpha</taxon>
        <taxon>Miridae</taxon>
        <taxon>Dicyphina</taxon>
        <taxon>Nesidiocoris</taxon>
    </lineage>
</organism>
<gene>
    <name evidence="12" type="ORF">NTJ_13665</name>
</gene>
<proteinExistence type="inferred from homology"/>
<feature type="chain" id="PRO_5045942084" description="Odorant receptor" evidence="11">
    <location>
        <begin position="20"/>
        <end position="366"/>
    </location>
</feature>
<evidence type="ECO:0000256" key="5">
    <source>
        <dbReference type="ARBA" id="ARBA00022725"/>
    </source>
</evidence>
<evidence type="ECO:0000256" key="1">
    <source>
        <dbReference type="ARBA" id="ARBA00004651"/>
    </source>
</evidence>
<evidence type="ECO:0000256" key="3">
    <source>
        <dbReference type="ARBA" id="ARBA00022606"/>
    </source>
</evidence>
<evidence type="ECO:0000256" key="6">
    <source>
        <dbReference type="ARBA" id="ARBA00022989"/>
    </source>
</evidence>
<evidence type="ECO:0000256" key="2">
    <source>
        <dbReference type="ARBA" id="ARBA00022475"/>
    </source>
</evidence>
<dbReference type="Proteomes" id="UP001307889">
    <property type="component" value="Chromosome 12"/>
</dbReference>
<feature type="signal peptide" evidence="11">
    <location>
        <begin position="1"/>
        <end position="19"/>
    </location>
</feature>
<protein>
    <recommendedName>
        <fullName evidence="10">Odorant receptor</fullName>
    </recommendedName>
</protein>
<dbReference type="PANTHER" id="PTHR21137:SF35">
    <property type="entry name" value="ODORANT RECEPTOR 19A-RELATED"/>
    <property type="match status" value="1"/>
</dbReference>
<evidence type="ECO:0000256" key="7">
    <source>
        <dbReference type="ARBA" id="ARBA00023136"/>
    </source>
</evidence>
<keyword evidence="7 10" id="KW-0472">Membrane</keyword>
<evidence type="ECO:0000313" key="12">
    <source>
        <dbReference type="EMBL" id="BET00849.1"/>
    </source>
</evidence>
<dbReference type="Pfam" id="PF02949">
    <property type="entry name" value="7tm_6"/>
    <property type="match status" value="1"/>
</dbReference>
<evidence type="ECO:0000313" key="13">
    <source>
        <dbReference type="Proteomes" id="UP001307889"/>
    </source>
</evidence>
<dbReference type="PANTHER" id="PTHR21137">
    <property type="entry name" value="ODORANT RECEPTOR"/>
    <property type="match status" value="1"/>
</dbReference>
<sequence length="366" mass="41149">MGLSLVLNTIFIVIISLQGEKEAALEMVHFAFLSVNTIAKAALYNINQQYYLQLYRAFDKGFDYGDSLDDETIRDIAEIKKGARDRKSAFGNGFSRMLKVIVLIINLKKPATRLLHGSKHPVDGEDNLIWEAPLAVYMPFANYWIPYIVGVLISVISSILVAITALATTATYQFTCEEILAEYAVVKLTFERCIVRAEHLYRAEGRSSDFNACLRHCVNLSVKHHQEAFRMFSIFKKMMRVPLFIAISDGGLLLCMSCYLTICDDISMHLRLAMPTWVISECLLMLIYCDYGEKLSDANAAVGDGMYNAEKLPDNLILLKPYLVIVKQFTDIPKQLSAGGFSAVNRETFANVIRAAYSYMGFLLST</sequence>
<reference evidence="12 13" key="1">
    <citation type="submission" date="2023-09" db="EMBL/GenBank/DDBJ databases">
        <title>Nesidiocoris tenuis whole genome shotgun sequence.</title>
        <authorList>
            <person name="Shibata T."/>
            <person name="Shimoda M."/>
            <person name="Kobayashi T."/>
            <person name="Uehara T."/>
        </authorList>
    </citation>
    <scope>NUCLEOTIDE SEQUENCE [LARGE SCALE GENOMIC DNA]</scope>
    <source>
        <strain evidence="12 13">Japan</strain>
    </source>
</reference>
<accession>A0ABN7B986</accession>
<keyword evidence="3 10" id="KW-0716">Sensory transduction</keyword>
<keyword evidence="4 10" id="KW-0812">Transmembrane</keyword>
<comment type="similarity">
    <text evidence="10">Belongs to the insect chemoreceptor superfamily. Heteromeric odorant receptor channel (TC 1.A.69) family.</text>
</comment>
<dbReference type="EMBL" id="AP028920">
    <property type="protein sequence ID" value="BET00849.1"/>
    <property type="molecule type" value="Genomic_DNA"/>
</dbReference>
<feature type="transmembrane region" description="Helical" evidence="10">
    <location>
        <begin position="144"/>
        <end position="167"/>
    </location>
</feature>
<keyword evidence="2" id="KW-1003">Cell membrane</keyword>
<evidence type="ECO:0000256" key="8">
    <source>
        <dbReference type="ARBA" id="ARBA00023170"/>
    </source>
</evidence>
<keyword evidence="5 10" id="KW-0552">Olfaction</keyword>
<comment type="caution">
    <text evidence="10">Lacks conserved residue(s) required for the propagation of feature annotation.</text>
</comment>
<keyword evidence="11" id="KW-0732">Signal</keyword>
<name>A0ABN7B986_9HEMI</name>
<feature type="transmembrane region" description="Helical" evidence="10">
    <location>
        <begin position="241"/>
        <end position="262"/>
    </location>
</feature>
<keyword evidence="13" id="KW-1185">Reference proteome</keyword>
<keyword evidence="8 10" id="KW-0675">Receptor</keyword>
<evidence type="ECO:0000256" key="11">
    <source>
        <dbReference type="SAM" id="SignalP"/>
    </source>
</evidence>
<keyword evidence="6 10" id="KW-1133">Transmembrane helix</keyword>
<evidence type="ECO:0000256" key="10">
    <source>
        <dbReference type="RuleBase" id="RU351113"/>
    </source>
</evidence>
<evidence type="ECO:0000256" key="4">
    <source>
        <dbReference type="ARBA" id="ARBA00022692"/>
    </source>
</evidence>
<evidence type="ECO:0000256" key="9">
    <source>
        <dbReference type="ARBA" id="ARBA00023224"/>
    </source>
</evidence>
<keyword evidence="9 10" id="KW-0807">Transducer</keyword>
<comment type="subcellular location">
    <subcellularLocation>
        <location evidence="1 10">Cell membrane</location>
        <topology evidence="1 10">Multi-pass membrane protein</topology>
    </subcellularLocation>
</comment>
<dbReference type="InterPro" id="IPR004117">
    <property type="entry name" value="7tm6_olfct_rcpt"/>
</dbReference>